<gene>
    <name evidence="2" type="ORF">TH25_25370</name>
</gene>
<dbReference type="NCBIfam" id="NF047595">
    <property type="entry name" value="IS66_ISRel24_TnpA"/>
    <property type="match status" value="1"/>
</dbReference>
<evidence type="ECO:0000313" key="2">
    <source>
        <dbReference type="EMBL" id="RCK39327.1"/>
    </source>
</evidence>
<dbReference type="OrthoDB" id="7267835at2"/>
<dbReference type="SUPFAM" id="SSF46689">
    <property type="entry name" value="Homeodomain-like"/>
    <property type="match status" value="1"/>
</dbReference>
<dbReference type="EMBL" id="JPWH01000052">
    <property type="protein sequence ID" value="RCK39327.1"/>
    <property type="molecule type" value="Genomic_DNA"/>
</dbReference>
<dbReference type="InterPro" id="IPR002514">
    <property type="entry name" value="Transposase_8"/>
</dbReference>
<sequence length="131" mass="14514">MANVCSYDIINGRGFTAEEKQRLVAASFASGLSVRDFAAQEGIGYSTLNKWRRRYGKLTDTGPGFVPVAVMDSQEVPDQAEHREEASPSVPVREEEPPQIIISLSNGRRLEVRETIPPRTLKQLLSVLEVS</sequence>
<dbReference type="GO" id="GO:0003677">
    <property type="term" value="F:DNA binding"/>
    <property type="evidence" value="ECO:0007669"/>
    <property type="project" value="InterPro"/>
</dbReference>
<dbReference type="InterPro" id="IPR009057">
    <property type="entry name" value="Homeodomain-like_sf"/>
</dbReference>
<dbReference type="NCBIfam" id="NF047593">
    <property type="entry name" value="IS66_ISAeme5_TnpA"/>
    <property type="match status" value="1"/>
</dbReference>
<evidence type="ECO:0000256" key="1">
    <source>
        <dbReference type="SAM" id="MobiDB-lite"/>
    </source>
</evidence>
<dbReference type="AlphaFoldDB" id="A0A367WD75"/>
<proteinExistence type="predicted"/>
<accession>A0A367WD75</accession>
<comment type="caution">
    <text evidence="2">The sequence shown here is derived from an EMBL/GenBank/DDBJ whole genome shotgun (WGS) entry which is preliminary data.</text>
</comment>
<reference evidence="2 3" key="1">
    <citation type="submission" date="2014-07" db="EMBL/GenBank/DDBJ databases">
        <title>Draft genome sequence of Thalassospira profundimaris S25-3-2.</title>
        <authorList>
            <person name="Lai Q."/>
            <person name="Shao Z."/>
        </authorList>
    </citation>
    <scope>NUCLEOTIDE SEQUENCE [LARGE SCALE GENOMIC DNA]</scope>
    <source>
        <strain evidence="2 3">S25-3-2</strain>
    </source>
</reference>
<feature type="compositionally biased region" description="Basic and acidic residues" evidence="1">
    <location>
        <begin position="79"/>
        <end position="96"/>
    </location>
</feature>
<dbReference type="RefSeq" id="WP_114090828.1">
    <property type="nucleotide sequence ID" value="NZ_JPWH01000052.1"/>
</dbReference>
<protein>
    <recommendedName>
        <fullName evidence="4">Transposase</fullName>
    </recommendedName>
</protein>
<dbReference type="GO" id="GO:0006313">
    <property type="term" value="P:DNA transposition"/>
    <property type="evidence" value="ECO:0007669"/>
    <property type="project" value="InterPro"/>
</dbReference>
<evidence type="ECO:0008006" key="4">
    <source>
        <dbReference type="Google" id="ProtNLM"/>
    </source>
</evidence>
<feature type="region of interest" description="Disordered" evidence="1">
    <location>
        <begin position="76"/>
        <end position="97"/>
    </location>
</feature>
<evidence type="ECO:0000313" key="3">
    <source>
        <dbReference type="Proteomes" id="UP000252517"/>
    </source>
</evidence>
<dbReference type="Pfam" id="PF01527">
    <property type="entry name" value="HTH_Tnp_1"/>
    <property type="match status" value="1"/>
</dbReference>
<organism evidence="2 3">
    <name type="scientific">Thalassospira profundimaris</name>
    <dbReference type="NCBI Taxonomy" id="502049"/>
    <lineage>
        <taxon>Bacteria</taxon>
        <taxon>Pseudomonadati</taxon>
        <taxon>Pseudomonadota</taxon>
        <taxon>Alphaproteobacteria</taxon>
        <taxon>Rhodospirillales</taxon>
        <taxon>Thalassospiraceae</taxon>
        <taxon>Thalassospira</taxon>
    </lineage>
</organism>
<dbReference type="Proteomes" id="UP000252517">
    <property type="component" value="Unassembled WGS sequence"/>
</dbReference>
<dbReference type="GO" id="GO:0004803">
    <property type="term" value="F:transposase activity"/>
    <property type="evidence" value="ECO:0007669"/>
    <property type="project" value="InterPro"/>
</dbReference>
<name>A0A367WD75_9PROT</name>